<feature type="compositionally biased region" description="Basic residues" evidence="1">
    <location>
        <begin position="216"/>
        <end position="231"/>
    </location>
</feature>
<name>A0A1G9TAP4_9FIRM</name>
<accession>A0A1G9TAP4</accession>
<dbReference type="InterPro" id="IPR035965">
    <property type="entry name" value="PAS-like_dom_sf"/>
</dbReference>
<dbReference type="Proteomes" id="UP000199476">
    <property type="component" value="Unassembled WGS sequence"/>
</dbReference>
<dbReference type="EMBL" id="FNGO01000036">
    <property type="protein sequence ID" value="SDM44682.1"/>
    <property type="molecule type" value="Genomic_DNA"/>
</dbReference>
<reference evidence="2 3" key="1">
    <citation type="submission" date="2016-10" db="EMBL/GenBank/DDBJ databases">
        <authorList>
            <person name="de Groot N.N."/>
        </authorList>
    </citation>
    <scope>NUCLEOTIDE SEQUENCE [LARGE SCALE GENOMIC DNA]</scope>
    <source>
        <strain evidence="2 3">SLAS-1</strain>
    </source>
</reference>
<gene>
    <name evidence="2" type="ORF">SAMN04488692_13612</name>
</gene>
<evidence type="ECO:0000313" key="3">
    <source>
        <dbReference type="Proteomes" id="UP000199476"/>
    </source>
</evidence>
<feature type="region of interest" description="Disordered" evidence="1">
    <location>
        <begin position="192"/>
        <end position="271"/>
    </location>
</feature>
<proteinExistence type="predicted"/>
<dbReference type="Gene3D" id="3.30.450.20">
    <property type="entry name" value="PAS domain"/>
    <property type="match status" value="1"/>
</dbReference>
<evidence type="ECO:0000256" key="1">
    <source>
        <dbReference type="SAM" id="MobiDB-lite"/>
    </source>
</evidence>
<evidence type="ECO:0000313" key="2">
    <source>
        <dbReference type="EMBL" id="SDM44682.1"/>
    </source>
</evidence>
<dbReference type="AlphaFoldDB" id="A0A1G9TAP4"/>
<feature type="compositionally biased region" description="Basic and acidic residues" evidence="1">
    <location>
        <begin position="205"/>
        <end position="215"/>
    </location>
</feature>
<feature type="compositionally biased region" description="Basic residues" evidence="1">
    <location>
        <begin position="261"/>
        <end position="271"/>
    </location>
</feature>
<keyword evidence="3" id="KW-1185">Reference proteome</keyword>
<organism evidence="2 3">
    <name type="scientific">Halarsenatibacter silvermanii</name>
    <dbReference type="NCBI Taxonomy" id="321763"/>
    <lineage>
        <taxon>Bacteria</taxon>
        <taxon>Bacillati</taxon>
        <taxon>Bacillota</taxon>
        <taxon>Clostridia</taxon>
        <taxon>Halanaerobiales</taxon>
        <taxon>Halarsenatibacteraceae</taxon>
        <taxon>Halarsenatibacter</taxon>
    </lineage>
</organism>
<sequence length="271" mass="31805">MQPDKVSAGNKYPKILRQAGCSEEVLAEIENNIADVMEKEQQFRCELSLETGEKENRYELRMNKCRDGILALKRNITARKEKEGKIKEKNRFLEGEISEVVEFGRDITEHQKAQKELKKAKDEQQLLLDNIDVQVWLLEDERTYRRVNDAFAEFVGLDKKEILNSDVREVRKARENKQSCLQGNKEVFVSKERRDSLKFSRGRTRAADHQNTDTRRLRRGRIRDLHRQRRDRVKENTGEAQNKRGAVPGNIRNCPGGHYTSRQRRQNNRGE</sequence>
<dbReference type="STRING" id="321763.SAMN04488692_13612"/>
<protein>
    <submittedName>
        <fullName evidence="2">PAS domain-containing protein</fullName>
    </submittedName>
</protein>
<dbReference type="SUPFAM" id="SSF55785">
    <property type="entry name" value="PYP-like sensor domain (PAS domain)"/>
    <property type="match status" value="1"/>
</dbReference>
<dbReference type="OrthoDB" id="9805474at2"/>